<feature type="region of interest" description="Disordered" evidence="1">
    <location>
        <begin position="53"/>
        <end position="76"/>
    </location>
</feature>
<dbReference type="RefSeq" id="WP_252759590.1">
    <property type="nucleotide sequence ID" value="NZ_JAMXLX010000013.1"/>
</dbReference>
<evidence type="ECO:0000256" key="1">
    <source>
        <dbReference type="SAM" id="MobiDB-lite"/>
    </source>
</evidence>
<gene>
    <name evidence="2" type="ORF">NBH21_24460</name>
</gene>
<protein>
    <submittedName>
        <fullName evidence="2">Uncharacterized protein</fullName>
    </submittedName>
</protein>
<dbReference type="AlphaFoldDB" id="A0AAJ1C168"/>
<proteinExistence type="predicted"/>
<sequence>MRVFEVTEAGDEEDLLALGRMVSYACQRAKTMNLEFSTYCLEMAMMSLMQDLARSGPKRPKPEERTAKMNLGSGFH</sequence>
<dbReference type="Proteomes" id="UP001155380">
    <property type="component" value="Unassembled WGS sequence"/>
</dbReference>
<evidence type="ECO:0000313" key="2">
    <source>
        <dbReference type="EMBL" id="MCO5959922.1"/>
    </source>
</evidence>
<accession>A0AAJ1C168</accession>
<reference evidence="2" key="1">
    <citation type="submission" date="2022-06" db="EMBL/GenBank/DDBJ databases">
        <authorList>
            <person name="Sun Q."/>
        </authorList>
    </citation>
    <scope>NUCLEOTIDE SEQUENCE</scope>
    <source>
        <strain evidence="2">S101</strain>
    </source>
</reference>
<evidence type="ECO:0000313" key="3">
    <source>
        <dbReference type="Proteomes" id="UP001155380"/>
    </source>
</evidence>
<organism evidence="2 3">
    <name type="scientific">Ciceribacter sichuanensis</name>
    <dbReference type="NCBI Taxonomy" id="2949647"/>
    <lineage>
        <taxon>Bacteria</taxon>
        <taxon>Pseudomonadati</taxon>
        <taxon>Pseudomonadota</taxon>
        <taxon>Alphaproteobacteria</taxon>
        <taxon>Hyphomicrobiales</taxon>
        <taxon>Rhizobiaceae</taxon>
        <taxon>Ciceribacter</taxon>
    </lineage>
</organism>
<name>A0AAJ1C168_9HYPH</name>
<comment type="caution">
    <text evidence="2">The sequence shown here is derived from an EMBL/GenBank/DDBJ whole genome shotgun (WGS) entry which is preliminary data.</text>
</comment>
<dbReference type="EMBL" id="JAMXLX010000013">
    <property type="protein sequence ID" value="MCO5959922.1"/>
    <property type="molecule type" value="Genomic_DNA"/>
</dbReference>